<comment type="caution">
    <text evidence="1">The sequence shown here is derived from an EMBL/GenBank/DDBJ whole genome shotgun (WGS) entry which is preliminary data.</text>
</comment>
<accession>Q1YEU9</accession>
<name>Q1YEU9_AURMS</name>
<dbReference type="HOGENOM" id="CLU_1319726_0_0_5"/>
<organism evidence="1 2">
    <name type="scientific">Aurantimonas manganoxydans (strain ATCC BAA-1229 / DSM 21871 / SI85-9A1)</name>
    <dbReference type="NCBI Taxonomy" id="287752"/>
    <lineage>
        <taxon>Bacteria</taxon>
        <taxon>Pseudomonadati</taxon>
        <taxon>Pseudomonadota</taxon>
        <taxon>Alphaproteobacteria</taxon>
        <taxon>Hyphomicrobiales</taxon>
        <taxon>Aurantimonadaceae</taxon>
        <taxon>Aurantimonas</taxon>
    </lineage>
</organism>
<reference evidence="1 2" key="1">
    <citation type="journal article" date="2008" name="Appl. Environ. Microbiol.">
        <title>Genomic insights into Mn(II) oxidation by the marine alphaproteobacterium Aurantimonas sp. strain SI85-9A1.</title>
        <authorList>
            <person name="Dick G.J."/>
            <person name="Podell S."/>
            <person name="Johnson H.A."/>
            <person name="Rivera-Espinoza Y."/>
            <person name="Bernier-Latmani R."/>
            <person name="McCarthy J.K."/>
            <person name="Torpey J.W."/>
            <person name="Clement B.G."/>
            <person name="Gaasterland T."/>
            <person name="Tebo B.M."/>
        </authorList>
    </citation>
    <scope>NUCLEOTIDE SEQUENCE [LARGE SCALE GENOMIC DNA]</scope>
    <source>
        <strain evidence="1 2">SI85-9A1</strain>
    </source>
</reference>
<dbReference type="Proteomes" id="UP000000321">
    <property type="component" value="Unassembled WGS sequence"/>
</dbReference>
<dbReference type="EMBL" id="AAPJ01000007">
    <property type="protein sequence ID" value="EAS48796.1"/>
    <property type="molecule type" value="Genomic_DNA"/>
</dbReference>
<dbReference type="BioCyc" id="AURANTIMONAS:SI859A1_03433-MONOMER"/>
<dbReference type="AlphaFoldDB" id="Q1YEU9"/>
<proteinExistence type="predicted"/>
<gene>
    <name evidence="1" type="ORF">SI859A1_03433</name>
</gene>
<evidence type="ECO:0000313" key="1">
    <source>
        <dbReference type="EMBL" id="EAS48796.1"/>
    </source>
</evidence>
<evidence type="ECO:0000313" key="2">
    <source>
        <dbReference type="Proteomes" id="UP000000321"/>
    </source>
</evidence>
<protein>
    <submittedName>
        <fullName evidence="1">Uncharacterized protein</fullName>
    </submittedName>
</protein>
<sequence>MPLCGGPYNNLGSPCGDMHRWFHSTPPAASLTQISAYAFRPLRQVHGSKIGCRSVSLDQGSRHAHRGSAAFIGRRRQPKPATKGRRPVGVIVSTYRRACSRWWGVSVCSFTSASVETRYSPQCSQWIALWSGFSGSSNVASPSQIGHFIRFLLDCQTPAMIRDDGLPDEGLRGDCGTGVQTRPAAPIVMADGRASDRRFAAGRSDNGL</sequence>
<keyword evidence="2" id="KW-1185">Reference proteome</keyword>